<dbReference type="GeneID" id="20310747"/>
<sequence length="134" mass="14274">MFRAGTPTSGLASAWIFPPSSLLEARSGAIFPSSGPRSRSGVGTGSDEASRSLSVCLVTAIIFVSPTHLVDAGEAANNLCFGHYHLFGLSSFPSCPSCPFLFSLAGEPCHRRVLPFLRYLFVPEKVARSQNLNV</sequence>
<organism evidence="1 2">
    <name type="scientific">Exophiala dermatitidis (strain ATCC 34100 / CBS 525.76 / NIH/UT8656)</name>
    <name type="common">Black yeast</name>
    <name type="synonym">Wangiella dermatitidis</name>
    <dbReference type="NCBI Taxonomy" id="858893"/>
    <lineage>
        <taxon>Eukaryota</taxon>
        <taxon>Fungi</taxon>
        <taxon>Dikarya</taxon>
        <taxon>Ascomycota</taxon>
        <taxon>Pezizomycotina</taxon>
        <taxon>Eurotiomycetes</taxon>
        <taxon>Chaetothyriomycetidae</taxon>
        <taxon>Chaetothyriales</taxon>
        <taxon>Herpotrichiellaceae</taxon>
        <taxon>Exophiala</taxon>
    </lineage>
</organism>
<dbReference type="Proteomes" id="UP000007304">
    <property type="component" value="Unassembled WGS sequence"/>
</dbReference>
<dbReference type="InParanoid" id="H6C376"/>
<name>H6C376_EXODN</name>
<dbReference type="RefSeq" id="XP_009158551.1">
    <property type="nucleotide sequence ID" value="XM_009160303.1"/>
</dbReference>
<dbReference type="EMBL" id="JH226134">
    <property type="protein sequence ID" value="EHY58090.1"/>
    <property type="molecule type" value="Genomic_DNA"/>
</dbReference>
<accession>H6C376</accession>
<dbReference type="AlphaFoldDB" id="H6C376"/>
<evidence type="ECO:0000313" key="1">
    <source>
        <dbReference type="EMBL" id="EHY58090.1"/>
    </source>
</evidence>
<evidence type="ECO:0000313" key="2">
    <source>
        <dbReference type="Proteomes" id="UP000007304"/>
    </source>
</evidence>
<reference evidence="1" key="1">
    <citation type="submission" date="2011-07" db="EMBL/GenBank/DDBJ databases">
        <title>The Genome Sequence of Exophiala (Wangiella) dermatitidis NIH/UT8656.</title>
        <authorList>
            <consortium name="The Broad Institute Genome Sequencing Platform"/>
            <person name="Cuomo C."/>
            <person name="Wang Z."/>
            <person name="Hunicke-Smith S."/>
            <person name="Szanislo P.J."/>
            <person name="Earl A."/>
            <person name="Young S.K."/>
            <person name="Zeng Q."/>
            <person name="Gargeya S."/>
            <person name="Fitzgerald M."/>
            <person name="Haas B."/>
            <person name="Abouelleil A."/>
            <person name="Alvarado L."/>
            <person name="Arachchi H.M."/>
            <person name="Berlin A."/>
            <person name="Brown A."/>
            <person name="Chapman S.B."/>
            <person name="Chen Z."/>
            <person name="Dunbar C."/>
            <person name="Freedman E."/>
            <person name="Gearin G."/>
            <person name="Gellesch M."/>
            <person name="Goldberg J."/>
            <person name="Griggs A."/>
            <person name="Gujja S."/>
            <person name="Heiman D."/>
            <person name="Howarth C."/>
            <person name="Larson L."/>
            <person name="Lui A."/>
            <person name="MacDonald P.J.P."/>
            <person name="Montmayeur A."/>
            <person name="Murphy C."/>
            <person name="Neiman D."/>
            <person name="Pearson M."/>
            <person name="Priest M."/>
            <person name="Roberts A."/>
            <person name="Saif S."/>
            <person name="Shea T."/>
            <person name="Shenoy N."/>
            <person name="Sisk P."/>
            <person name="Stolte C."/>
            <person name="Sykes S."/>
            <person name="Wortman J."/>
            <person name="Nusbaum C."/>
            <person name="Birren B."/>
        </authorList>
    </citation>
    <scope>NUCLEOTIDE SEQUENCE</scope>
    <source>
        <strain evidence="1">NIH/UT8656</strain>
    </source>
</reference>
<dbReference type="HOGENOM" id="CLU_1896211_0_0_1"/>
<proteinExistence type="predicted"/>
<gene>
    <name evidence="1" type="ORF">HMPREF1120_06108</name>
</gene>
<dbReference type="VEuPathDB" id="FungiDB:HMPREF1120_06108"/>
<protein>
    <submittedName>
        <fullName evidence="1">Uncharacterized protein</fullName>
    </submittedName>
</protein>
<keyword evidence="2" id="KW-1185">Reference proteome</keyword>